<name>A0ABS0GNC9_9ACTN</name>
<sequence length="119" mass="13246">MAIPERVPISYEPDYRTDTIGTYDGGQFFGSVTATVEDGAGAEPDWFRFKRWYAVLHRFDHDGGHTDSQIWFAGTSEHERAAVERPVRHLNPTRHGGWSNRIETGASTSLIEPAEAAVG</sequence>
<protein>
    <submittedName>
        <fullName evidence="2">Uncharacterized protein</fullName>
    </submittedName>
</protein>
<proteinExistence type="predicted"/>
<keyword evidence="3" id="KW-1185">Reference proteome</keyword>
<evidence type="ECO:0000313" key="2">
    <source>
        <dbReference type="EMBL" id="MBF9127695.1"/>
    </source>
</evidence>
<evidence type="ECO:0000256" key="1">
    <source>
        <dbReference type="SAM" id="MobiDB-lite"/>
    </source>
</evidence>
<reference evidence="2 3" key="1">
    <citation type="submission" date="2020-11" db="EMBL/GenBank/DDBJ databases">
        <title>A novel isolate from a Black sea contaminated sediment with potential to produce alkanes: Plantactinospora alkalitolerans sp. nov.</title>
        <authorList>
            <person name="Carro L."/>
            <person name="Veyisoglu A."/>
            <person name="Guven K."/>
            <person name="Schumann P."/>
            <person name="Klenk H.-P."/>
            <person name="Sahin N."/>
        </authorList>
    </citation>
    <scope>NUCLEOTIDE SEQUENCE [LARGE SCALE GENOMIC DNA]</scope>
    <source>
        <strain evidence="2 3">S1510</strain>
    </source>
</reference>
<dbReference type="RefSeq" id="WP_196199371.1">
    <property type="nucleotide sequence ID" value="NZ_JADPUN010000036.1"/>
</dbReference>
<feature type="region of interest" description="Disordered" evidence="1">
    <location>
        <begin position="89"/>
        <end position="119"/>
    </location>
</feature>
<dbReference type="EMBL" id="JADPUN010000036">
    <property type="protein sequence ID" value="MBF9127695.1"/>
    <property type="molecule type" value="Genomic_DNA"/>
</dbReference>
<evidence type="ECO:0000313" key="3">
    <source>
        <dbReference type="Proteomes" id="UP000638560"/>
    </source>
</evidence>
<gene>
    <name evidence="2" type="ORF">I0C86_01595</name>
</gene>
<dbReference type="Proteomes" id="UP000638560">
    <property type="component" value="Unassembled WGS sequence"/>
</dbReference>
<accession>A0ABS0GNC9</accession>
<comment type="caution">
    <text evidence="2">The sequence shown here is derived from an EMBL/GenBank/DDBJ whole genome shotgun (WGS) entry which is preliminary data.</text>
</comment>
<organism evidence="2 3">
    <name type="scientific">Plantactinospora alkalitolerans</name>
    <dbReference type="NCBI Taxonomy" id="2789879"/>
    <lineage>
        <taxon>Bacteria</taxon>
        <taxon>Bacillati</taxon>
        <taxon>Actinomycetota</taxon>
        <taxon>Actinomycetes</taxon>
        <taxon>Micromonosporales</taxon>
        <taxon>Micromonosporaceae</taxon>
        <taxon>Plantactinospora</taxon>
    </lineage>
</organism>
<feature type="compositionally biased region" description="Polar residues" evidence="1">
    <location>
        <begin position="101"/>
        <end position="110"/>
    </location>
</feature>